<feature type="region of interest" description="Disordered" evidence="1">
    <location>
        <begin position="28"/>
        <end position="60"/>
    </location>
</feature>
<gene>
    <name evidence="3" type="ORF">OHB35_33225</name>
</gene>
<organism evidence="3 4">
    <name type="scientific">Streptomyces phaeochromogenes</name>
    <dbReference type="NCBI Taxonomy" id="1923"/>
    <lineage>
        <taxon>Bacteria</taxon>
        <taxon>Bacillati</taxon>
        <taxon>Actinomycetota</taxon>
        <taxon>Actinomycetes</taxon>
        <taxon>Kitasatosporales</taxon>
        <taxon>Streptomycetaceae</taxon>
        <taxon>Streptomyces</taxon>
        <taxon>Streptomyces phaeochromogenes group</taxon>
    </lineage>
</organism>
<feature type="signal peptide" evidence="2">
    <location>
        <begin position="1"/>
        <end position="31"/>
    </location>
</feature>
<evidence type="ECO:0000256" key="2">
    <source>
        <dbReference type="SAM" id="SignalP"/>
    </source>
</evidence>
<sequence length="389" mass="40825">MRNSLGPLLRRGMVGVFSLASLWAPGGPAAAAPAMPTTSTTWPTSTSPTASAPSPAPAAEAESLAFTQRYRALQHGGIVRAANSSITCRRPVERSAVSCPAAREGRAAANDDNDDFEMFYIDVDNDPNTYNSSRAEVRPPAGARVSYARLYWGGNLRVGEQKPPKDNGRVLIAEPGGQYKEVLADTVVGHRVAQGADAFQASADVTPLVRSSGAGAYTVAQVNVAMGHSAAGAWGGWTLMVAYEKESEPLRHLAMWDGFDPLGAGGERTVRLPGMKFPKGAEGRAGLVAYNGDRGRTGGSLTLSAGGLTTRLANGANPRDDVLNSTISEPGGTAPGRTPAYPNTLGYDSDVFELDKGLRHGGDRLDFRLVSPRDTAWAGALFVAVDAKR</sequence>
<proteinExistence type="predicted"/>
<keyword evidence="2" id="KW-0732">Signal</keyword>
<evidence type="ECO:0000256" key="1">
    <source>
        <dbReference type="SAM" id="MobiDB-lite"/>
    </source>
</evidence>
<feature type="chain" id="PRO_5046213017" evidence="2">
    <location>
        <begin position="32"/>
        <end position="389"/>
    </location>
</feature>
<keyword evidence="4" id="KW-1185">Reference proteome</keyword>
<dbReference type="Proteomes" id="UP001340816">
    <property type="component" value="Chromosome"/>
</dbReference>
<evidence type="ECO:0000313" key="4">
    <source>
        <dbReference type="Proteomes" id="UP001340816"/>
    </source>
</evidence>
<name>A0ABZ1HGH5_STRPH</name>
<dbReference type="RefSeq" id="WP_326760698.1">
    <property type="nucleotide sequence ID" value="NZ_CP109135.1"/>
</dbReference>
<protein>
    <submittedName>
        <fullName evidence="3">DUF3344 domain-containing protein</fullName>
    </submittedName>
</protein>
<evidence type="ECO:0000313" key="3">
    <source>
        <dbReference type="EMBL" id="WSD17698.1"/>
    </source>
</evidence>
<reference evidence="3 4" key="1">
    <citation type="submission" date="2022-10" db="EMBL/GenBank/DDBJ databases">
        <title>The complete genomes of actinobacterial strains from the NBC collection.</title>
        <authorList>
            <person name="Joergensen T.S."/>
            <person name="Alvarez Arevalo M."/>
            <person name="Sterndorff E.B."/>
            <person name="Faurdal D."/>
            <person name="Vuksanovic O."/>
            <person name="Mourched A.-S."/>
            <person name="Charusanti P."/>
            <person name="Shaw S."/>
            <person name="Blin K."/>
            <person name="Weber T."/>
        </authorList>
    </citation>
    <scope>NUCLEOTIDE SEQUENCE [LARGE SCALE GENOMIC DNA]</scope>
    <source>
        <strain evidence="3 4">NBC 01752</strain>
    </source>
</reference>
<dbReference type="EMBL" id="CP109135">
    <property type="protein sequence ID" value="WSD17698.1"/>
    <property type="molecule type" value="Genomic_DNA"/>
</dbReference>
<accession>A0ABZ1HGH5</accession>